<evidence type="ECO:0000313" key="1">
    <source>
        <dbReference type="EMBL" id="CAH9053561.1"/>
    </source>
</evidence>
<name>A0A9P0YGM5_CUSEU</name>
<gene>
    <name evidence="1" type="ORF">CEURO_LOCUS517</name>
</gene>
<comment type="caution">
    <text evidence="1">The sequence shown here is derived from an EMBL/GenBank/DDBJ whole genome shotgun (WGS) entry which is preliminary data.</text>
</comment>
<dbReference type="OrthoDB" id="1300573at2759"/>
<reference evidence="1" key="1">
    <citation type="submission" date="2022-07" db="EMBL/GenBank/DDBJ databases">
        <authorList>
            <person name="Macas J."/>
            <person name="Novak P."/>
            <person name="Neumann P."/>
        </authorList>
    </citation>
    <scope>NUCLEOTIDE SEQUENCE</scope>
</reference>
<protein>
    <submittedName>
        <fullName evidence="1">Uncharacterized protein</fullName>
    </submittedName>
</protein>
<evidence type="ECO:0000313" key="2">
    <source>
        <dbReference type="Proteomes" id="UP001152484"/>
    </source>
</evidence>
<dbReference type="Proteomes" id="UP001152484">
    <property type="component" value="Unassembled WGS sequence"/>
</dbReference>
<dbReference type="EMBL" id="CAMAPE010000002">
    <property type="protein sequence ID" value="CAH9053561.1"/>
    <property type="molecule type" value="Genomic_DNA"/>
</dbReference>
<proteinExistence type="predicted"/>
<accession>A0A9P0YGM5</accession>
<sequence length="99" mass="11008">MLLLSAFVQYGCKGLWAAWVNSLSGNASSIMQNLLDSILDIFDSNCCTQVNNGRNSWCDLGPLYHFQNDIPSVILHATVSEAITNGKLIHFCLPRYIMI</sequence>
<organism evidence="1 2">
    <name type="scientific">Cuscuta europaea</name>
    <name type="common">European dodder</name>
    <dbReference type="NCBI Taxonomy" id="41803"/>
    <lineage>
        <taxon>Eukaryota</taxon>
        <taxon>Viridiplantae</taxon>
        <taxon>Streptophyta</taxon>
        <taxon>Embryophyta</taxon>
        <taxon>Tracheophyta</taxon>
        <taxon>Spermatophyta</taxon>
        <taxon>Magnoliopsida</taxon>
        <taxon>eudicotyledons</taxon>
        <taxon>Gunneridae</taxon>
        <taxon>Pentapetalae</taxon>
        <taxon>asterids</taxon>
        <taxon>lamiids</taxon>
        <taxon>Solanales</taxon>
        <taxon>Convolvulaceae</taxon>
        <taxon>Cuscuteae</taxon>
        <taxon>Cuscuta</taxon>
        <taxon>Cuscuta subgen. Cuscuta</taxon>
    </lineage>
</organism>
<keyword evidence="2" id="KW-1185">Reference proteome</keyword>
<dbReference type="AlphaFoldDB" id="A0A9P0YGM5"/>